<proteinExistence type="predicted"/>
<evidence type="ECO:0000256" key="4">
    <source>
        <dbReference type="SAM" id="MobiDB-lite"/>
    </source>
</evidence>
<feature type="domain" description="SAC" evidence="5">
    <location>
        <begin position="318"/>
        <end position="709"/>
    </location>
</feature>
<dbReference type="GO" id="GO:0012505">
    <property type="term" value="C:endomembrane system"/>
    <property type="evidence" value="ECO:0007669"/>
    <property type="project" value="UniProtKB-SubCell"/>
</dbReference>
<evidence type="ECO:0000256" key="2">
    <source>
        <dbReference type="ARBA" id="ARBA00022801"/>
    </source>
</evidence>
<evidence type="ECO:0000256" key="1">
    <source>
        <dbReference type="ARBA" id="ARBA00004308"/>
    </source>
</evidence>
<protein>
    <recommendedName>
        <fullName evidence="5">SAC domain-containing protein</fullName>
    </recommendedName>
</protein>
<dbReference type="InterPro" id="IPR002013">
    <property type="entry name" value="SAC_dom"/>
</dbReference>
<gene>
    <name evidence="6" type="ORF">Poli38472_004023</name>
</gene>
<dbReference type="OrthoDB" id="405996at2759"/>
<dbReference type="PROSITE" id="PS50275">
    <property type="entry name" value="SAC"/>
    <property type="match status" value="1"/>
</dbReference>
<feature type="region of interest" description="Disordered" evidence="4">
    <location>
        <begin position="877"/>
        <end position="912"/>
    </location>
</feature>
<dbReference type="PANTHER" id="PTHR45738">
    <property type="entry name" value="POLYPHOSPHOINOSITIDE PHOSPHATASE"/>
    <property type="match status" value="1"/>
</dbReference>
<comment type="subcellular location">
    <subcellularLocation>
        <location evidence="1">Endomembrane system</location>
    </subcellularLocation>
</comment>
<sequence length="1326" mass="150047">MSIAGPLYRRALRPAEDNEVIVTWTLVWCELAVERGAFCVFPDAHSTQTRHLLVLPVRSSKIKQVRSNGRDCIEIKCHGKTESFSSHESSYDVDWWMNSLTAVKRDLAGGVTPQLSIVCPPGTDTPLRTKPRGDTMSSSLNSVSVRTQTRRRQPSLEATVTKFERYTIYETVTKFYVVCSDRHYTRFRKFSLERAVDPPRCLAEVLKEDPELYTWEEMEAQLQTLAEEAKAVGCKFSRAFTAVAIVGCIRFLRGYYFIFATQRRKIGCIGGNHIYGISATQQLSVSRSTEESTAWTWLNRWLNPSPEEEAEARYLGLFHFIDLTKDFFYSYSYDVTHTLQHNMTTDASEPCEMFTWNEYLTREFKSCLSVGASEDLIIPLVLGCYEQRKCSVFGRLVSITLVARRSRHFAGTRYLKRGVADTGKAANDVETEQIIEDENMGTGKFSSFVQYRGSIPVFWTQETSATLPKPPIVLNRIDPTYTASRKHFADLFSRYGSPTVALNLVKQSEKKEREVIVGNEFMNAVEYLNSFIPGEHRIRYVALDYSRLSKQKGLNVLHSLDKVAVWALTQTGFFCSAPKRHIGRQDSKQSSYVSFAPPLSREVSGATSDGDGTQENDEVSDAGPPESPTIPRKSGDWLEQKGVLRTNCIDCLDRTNVSQFSVGMRALGQQLYAMGIRNTPLLESRSQLVRVLMLLYSLVGDAISMQYGGSEAHKNVKNSAGRENVKGRELLTSIRRYYSNSFTDMAKQDAINIFLGHFVPKEGEPPLWELESDYYLHNFEVRNGTAACDLVRHTLEVQAENKRRALDGDVSPSSLAEAVTARSNERTSDLFDDHITLMSLTIRDKQKREAYVRECRRLLEDWWKEPLDEFERPKFCIPRDRPKRRPRSTKQGDGGIDSTLTDSMGPDGYIGSRNRLTKSLSVSSDTFLQMYHPEEMTSFTKTLGYKFMNIMDLSNESTNEEKTRSRSNTSSSIDASPKVGVLQTTRFSSIDEEDSETHEDIVIAPRSSAPNSRGFRSMSAPDIGDELLRSEAHRRLLEHNARPPRGGDGGSRHPEKDPRDAYASRDGAGFGRSFQIQRSSTRVNDDSTHMSNFLQGRSHRKKFVGDCSPLPTESAYERYVHWDQSFSLWETGNENVKAHFESYLRDNNISPDDARALREAQTRAGATFKIQTGTYSGLDQNVKARVLVAKKLRTDLDDRKAFEECLDYKRLMSSSKATIPSESVELYKSFFDQPLPEVPIYPKPDAVSATKNSSEQMAEILRTGGDKQRRQGVRGRYGDYDLILVGPLFKLNGGKDEDFILFNEAAAENAFADVIKNETELSFYAK</sequence>
<feature type="region of interest" description="Disordered" evidence="4">
    <location>
        <begin position="120"/>
        <end position="148"/>
    </location>
</feature>
<comment type="caution">
    <text evidence="6">The sequence shown here is derived from an EMBL/GenBank/DDBJ whole genome shotgun (WGS) entry which is preliminary data.</text>
</comment>
<dbReference type="GO" id="GO:0046856">
    <property type="term" value="P:phosphatidylinositol dephosphorylation"/>
    <property type="evidence" value="ECO:0007669"/>
    <property type="project" value="InterPro"/>
</dbReference>
<accession>A0A8K1CNQ5</accession>
<dbReference type="Proteomes" id="UP000794436">
    <property type="component" value="Unassembled WGS sequence"/>
</dbReference>
<organism evidence="6 7">
    <name type="scientific">Pythium oligandrum</name>
    <name type="common">Mycoparasitic fungus</name>
    <dbReference type="NCBI Taxonomy" id="41045"/>
    <lineage>
        <taxon>Eukaryota</taxon>
        <taxon>Sar</taxon>
        <taxon>Stramenopiles</taxon>
        <taxon>Oomycota</taxon>
        <taxon>Peronosporomycetes</taxon>
        <taxon>Pythiales</taxon>
        <taxon>Pythiaceae</taxon>
        <taxon>Pythium</taxon>
    </lineage>
</organism>
<dbReference type="PANTHER" id="PTHR45738:SF5">
    <property type="entry name" value="POLYPHOSPHOINOSITIDE PHOSPHATASE"/>
    <property type="match status" value="1"/>
</dbReference>
<feature type="region of interest" description="Disordered" evidence="4">
    <location>
        <begin position="1038"/>
        <end position="1087"/>
    </location>
</feature>
<keyword evidence="3" id="KW-0472">Membrane</keyword>
<keyword evidence="7" id="KW-1185">Reference proteome</keyword>
<dbReference type="Pfam" id="PF02383">
    <property type="entry name" value="Syja_N"/>
    <property type="match status" value="1"/>
</dbReference>
<dbReference type="EMBL" id="SPLM01000036">
    <property type="protein sequence ID" value="TMW66258.1"/>
    <property type="molecule type" value="Genomic_DNA"/>
</dbReference>
<evidence type="ECO:0000256" key="3">
    <source>
        <dbReference type="ARBA" id="ARBA00023136"/>
    </source>
</evidence>
<evidence type="ECO:0000313" key="7">
    <source>
        <dbReference type="Proteomes" id="UP000794436"/>
    </source>
</evidence>
<feature type="region of interest" description="Disordered" evidence="4">
    <location>
        <begin position="600"/>
        <end position="636"/>
    </location>
</feature>
<evidence type="ECO:0000313" key="6">
    <source>
        <dbReference type="EMBL" id="TMW66258.1"/>
    </source>
</evidence>
<dbReference type="GO" id="GO:0043813">
    <property type="term" value="F:phosphatidylinositol-3,5-bisphosphate 5-phosphatase activity"/>
    <property type="evidence" value="ECO:0007669"/>
    <property type="project" value="InterPro"/>
</dbReference>
<reference evidence="6" key="1">
    <citation type="submission" date="2019-03" db="EMBL/GenBank/DDBJ databases">
        <title>Long read genome sequence of the mycoparasitic Pythium oligandrum ATCC 38472 isolated from sugarbeet rhizosphere.</title>
        <authorList>
            <person name="Gaulin E."/>
        </authorList>
    </citation>
    <scope>NUCLEOTIDE SEQUENCE</scope>
    <source>
        <strain evidence="6">ATCC 38472_TT</strain>
    </source>
</reference>
<evidence type="ECO:0000259" key="5">
    <source>
        <dbReference type="PROSITE" id="PS50275"/>
    </source>
</evidence>
<feature type="region of interest" description="Disordered" evidence="4">
    <location>
        <begin position="956"/>
        <end position="1020"/>
    </location>
</feature>
<feature type="compositionally biased region" description="Polar residues" evidence="4">
    <location>
        <begin position="135"/>
        <end position="147"/>
    </location>
</feature>
<dbReference type="InterPro" id="IPR043573">
    <property type="entry name" value="Fig4-like"/>
</dbReference>
<feature type="compositionally biased region" description="Basic and acidic residues" evidence="4">
    <location>
        <begin position="1050"/>
        <end position="1063"/>
    </location>
</feature>
<keyword evidence="2" id="KW-0378">Hydrolase</keyword>
<name>A0A8K1CNQ5_PYTOL</name>